<dbReference type="RefSeq" id="WP_378977900.1">
    <property type="nucleotide sequence ID" value="NZ_JBHTBJ010000072.1"/>
</dbReference>
<accession>A0ABW2I561</accession>
<proteinExistence type="predicted"/>
<evidence type="ECO:0000313" key="1">
    <source>
        <dbReference type="EMBL" id="MFC7280018.1"/>
    </source>
</evidence>
<reference evidence="2" key="1">
    <citation type="journal article" date="2019" name="Int. J. Syst. Evol. Microbiol.">
        <title>The Global Catalogue of Microorganisms (GCM) 10K type strain sequencing project: providing services to taxonomists for standard genome sequencing and annotation.</title>
        <authorList>
            <consortium name="The Broad Institute Genomics Platform"/>
            <consortium name="The Broad Institute Genome Sequencing Center for Infectious Disease"/>
            <person name="Wu L."/>
            <person name="Ma J."/>
        </authorList>
    </citation>
    <scope>NUCLEOTIDE SEQUENCE [LARGE SCALE GENOMIC DNA]</scope>
    <source>
        <strain evidence="2">XZYJT-10</strain>
    </source>
</reference>
<dbReference type="EMBL" id="JBHTBJ010000072">
    <property type="protein sequence ID" value="MFC7280018.1"/>
    <property type="molecule type" value="Genomic_DNA"/>
</dbReference>
<protein>
    <submittedName>
        <fullName evidence="1">Uncharacterized protein</fullName>
    </submittedName>
</protein>
<name>A0ABW2I561_9ACTN</name>
<comment type="caution">
    <text evidence="1">The sequence shown here is derived from an EMBL/GenBank/DDBJ whole genome shotgun (WGS) entry which is preliminary data.</text>
</comment>
<dbReference type="Proteomes" id="UP001596548">
    <property type="component" value="Unassembled WGS sequence"/>
</dbReference>
<keyword evidence="2" id="KW-1185">Reference proteome</keyword>
<organism evidence="1 2">
    <name type="scientific">Paractinoplanes rhizophilus</name>
    <dbReference type="NCBI Taxonomy" id="1416877"/>
    <lineage>
        <taxon>Bacteria</taxon>
        <taxon>Bacillati</taxon>
        <taxon>Actinomycetota</taxon>
        <taxon>Actinomycetes</taxon>
        <taxon>Micromonosporales</taxon>
        <taxon>Micromonosporaceae</taxon>
        <taxon>Paractinoplanes</taxon>
    </lineage>
</organism>
<evidence type="ECO:0000313" key="2">
    <source>
        <dbReference type="Proteomes" id="UP001596548"/>
    </source>
</evidence>
<sequence length="304" mass="34396">MSKEDLALPAFALSVVVAAWNLLKFKYDGARVRVTLKPGTFDGQALAAMNTYSSNRGPDAIDNRGLRFNIEVALVEIENYGRTAVTLRNVGLDLGRTRWWRFGCQTITLPYINFDGCEVSNKARLEPYDNVQYLVNASHALRLARERGRGKTINIRATAQVVGRRATRSSWRRRWRLARSAPPRLWPGDGFDLAREIYRLLYSRLPATDSKIALMLPELSMVIAEWIEAGNKATREAIGSIIDDRLKRWSIDEPIVTTFWAHELATEFDRVEACLLDGSSFKRRRLAREAAIRARGEDRSLAAG</sequence>
<gene>
    <name evidence="1" type="ORF">ACFQS1_39180</name>
</gene>